<dbReference type="InterPro" id="IPR006846">
    <property type="entry name" value="Ribosomal_eS30"/>
</dbReference>
<dbReference type="RefSeq" id="WP_058370600.1">
    <property type="nucleotide sequence ID" value="NZ_LNTB01000001.1"/>
</dbReference>
<evidence type="ECO:0000256" key="2">
    <source>
        <dbReference type="ARBA" id="ARBA00023274"/>
    </source>
</evidence>
<keyword evidence="1 4" id="KW-0689">Ribosomal protein</keyword>
<evidence type="ECO:0000256" key="3">
    <source>
        <dbReference type="SAM" id="MobiDB-lite"/>
    </source>
</evidence>
<dbReference type="GO" id="GO:1990904">
    <property type="term" value="C:ribonucleoprotein complex"/>
    <property type="evidence" value="ECO:0007669"/>
    <property type="project" value="UniProtKB-KW"/>
</dbReference>
<dbReference type="OrthoDB" id="28200at2157"/>
<dbReference type="GO" id="GO:0006412">
    <property type="term" value="P:translation"/>
    <property type="evidence" value="ECO:0007669"/>
    <property type="project" value="InterPro"/>
</dbReference>
<dbReference type="NCBIfam" id="NF006817">
    <property type="entry name" value="PRK09336.1"/>
    <property type="match status" value="1"/>
</dbReference>
<dbReference type="GO" id="GO:0005840">
    <property type="term" value="C:ribosome"/>
    <property type="evidence" value="ECO:0007669"/>
    <property type="project" value="UniProtKB-KW"/>
</dbReference>
<gene>
    <name evidence="4" type="ORF">CF15_03750</name>
</gene>
<dbReference type="GO" id="GO:0003735">
    <property type="term" value="F:structural constituent of ribosome"/>
    <property type="evidence" value="ECO:0007669"/>
    <property type="project" value="InterPro"/>
</dbReference>
<name>A0A0V8RV65_PYROC</name>
<dbReference type="STRING" id="2309.CF15_03750"/>
<evidence type="ECO:0000256" key="1">
    <source>
        <dbReference type="ARBA" id="ARBA00022980"/>
    </source>
</evidence>
<dbReference type="Proteomes" id="UP000053352">
    <property type="component" value="Unassembled WGS sequence"/>
</dbReference>
<keyword evidence="5" id="KW-1185">Reference proteome</keyword>
<feature type="region of interest" description="Disordered" evidence="3">
    <location>
        <begin position="1"/>
        <end position="36"/>
    </location>
</feature>
<comment type="caution">
    <text evidence="4">The sequence shown here is derived from an EMBL/GenBank/DDBJ whole genome shotgun (WGS) entry which is preliminary data.</text>
</comment>
<reference evidence="4 5" key="1">
    <citation type="submission" date="2015-11" db="EMBL/GenBank/DDBJ databases">
        <title>Genome sequence of Pyrodictium occultum PL-19, a marine hyperthermophilic archaeon isolated from Volcano, Italy.</title>
        <authorList>
            <person name="Utturkar S."/>
            <person name="Huber H."/>
            <person name="Leptihn S."/>
            <person name="Brown S."/>
            <person name="Stetter K.O."/>
            <person name="Podar M."/>
        </authorList>
    </citation>
    <scope>NUCLEOTIDE SEQUENCE [LARGE SCALE GENOMIC DNA]</scope>
    <source>
        <strain evidence="4 5">PL-19</strain>
    </source>
</reference>
<organism evidence="4 5">
    <name type="scientific">Pyrodictium occultum</name>
    <dbReference type="NCBI Taxonomy" id="2309"/>
    <lineage>
        <taxon>Archaea</taxon>
        <taxon>Thermoproteota</taxon>
        <taxon>Thermoprotei</taxon>
        <taxon>Desulfurococcales</taxon>
        <taxon>Pyrodictiaceae</taxon>
        <taxon>Pyrodictium</taxon>
    </lineage>
</organism>
<feature type="compositionally biased region" description="Basic residues" evidence="3">
    <location>
        <begin position="11"/>
        <end position="36"/>
    </location>
</feature>
<dbReference type="EMBL" id="LNTB01000001">
    <property type="protein sequence ID" value="KSW11920.1"/>
    <property type="molecule type" value="Genomic_DNA"/>
</dbReference>
<proteinExistence type="predicted"/>
<dbReference type="AlphaFoldDB" id="A0A0V8RV65"/>
<dbReference type="Pfam" id="PF04758">
    <property type="entry name" value="Ribosomal_S30"/>
    <property type="match status" value="1"/>
</dbReference>
<protein>
    <submittedName>
        <fullName evidence="4">30S ribosomal protein S30</fullName>
    </submittedName>
</protein>
<evidence type="ECO:0000313" key="4">
    <source>
        <dbReference type="EMBL" id="KSW11920.1"/>
    </source>
</evidence>
<sequence length="53" mass="6127">MPSHGSLTKAGKVRKQTPRIPAKPKKNPAPRVRNRKEYRRLLIRLQQGQAGRR</sequence>
<accession>A0A0V8RV65</accession>
<evidence type="ECO:0000313" key="5">
    <source>
        <dbReference type="Proteomes" id="UP000053352"/>
    </source>
</evidence>
<keyword evidence="2" id="KW-0687">Ribonucleoprotein</keyword>